<dbReference type="GO" id="GO:0008198">
    <property type="term" value="F:ferrous iron binding"/>
    <property type="evidence" value="ECO:0007669"/>
    <property type="project" value="TreeGrafter"/>
</dbReference>
<dbReference type="EMBL" id="JWIN03000024">
    <property type="protein sequence ID" value="KAB1258379.1"/>
    <property type="molecule type" value="Genomic_DNA"/>
</dbReference>
<comment type="similarity">
    <text evidence="5">Belongs to the ferritin family.</text>
</comment>
<sequence length="97" mass="10583">MEAAMGLEKNLKQALLDLQALGSAHTDSHLCAFLGSHLLDEEVRRIKKMGDHLTDLYRLAGPQAGLGGYLFERLTPKQEEAPPELARLHPPGVRASA</sequence>
<feature type="region of interest" description="Disordered" evidence="6">
    <location>
        <begin position="78"/>
        <end position="97"/>
    </location>
</feature>
<comment type="function">
    <text evidence="2">Stores iron in a soluble, non-toxic, readily available form. Important for iron homeostasis. Iron is taken up in the ferrous form and deposited as ferric hydroxides after oxidation. Also plays a role in delivery of iron to cells. Mediates iron uptake in capsule cells of the developing kidney. Delivery to lysosomes by the cargo receptor NCOA4 for autophagic degradation and release or iron.</text>
</comment>
<dbReference type="GO" id="GO:0006826">
    <property type="term" value="P:iron ion transport"/>
    <property type="evidence" value="ECO:0007669"/>
    <property type="project" value="InterPro"/>
</dbReference>
<dbReference type="AlphaFoldDB" id="A0A5N4CHF6"/>
<proteinExistence type="inferred from homology"/>
<dbReference type="PANTHER" id="PTHR11431">
    <property type="entry name" value="FERRITIN"/>
    <property type="match status" value="1"/>
</dbReference>
<evidence type="ECO:0000313" key="8">
    <source>
        <dbReference type="EMBL" id="KAB1258379.1"/>
    </source>
</evidence>
<dbReference type="InterPro" id="IPR009078">
    <property type="entry name" value="Ferritin-like_SF"/>
</dbReference>
<organism evidence="8 9">
    <name type="scientific">Camelus dromedarius</name>
    <name type="common">Dromedary</name>
    <name type="synonym">Arabian camel</name>
    <dbReference type="NCBI Taxonomy" id="9838"/>
    <lineage>
        <taxon>Eukaryota</taxon>
        <taxon>Metazoa</taxon>
        <taxon>Chordata</taxon>
        <taxon>Craniata</taxon>
        <taxon>Vertebrata</taxon>
        <taxon>Euteleostomi</taxon>
        <taxon>Mammalia</taxon>
        <taxon>Eutheria</taxon>
        <taxon>Laurasiatheria</taxon>
        <taxon>Artiodactyla</taxon>
        <taxon>Tylopoda</taxon>
        <taxon>Camelidae</taxon>
        <taxon>Camelus</taxon>
    </lineage>
</organism>
<dbReference type="InterPro" id="IPR001519">
    <property type="entry name" value="Ferritin"/>
</dbReference>
<comment type="subunit">
    <text evidence="3">Oligomer of 24 subunits. There are two types of subunits: L (light) chain and H (heavy) chain. The major chain can be light or heavy, depending on the species and tissue type. The functional molecule forms a roughly spherical shell with a diameter of 12 nm and contains a central cavity into which the insoluble mineral iron core is deposited. Interacts with NCOA4.</text>
</comment>
<dbReference type="Proteomes" id="UP000299084">
    <property type="component" value="Unassembled WGS sequence"/>
</dbReference>
<keyword evidence="4 5" id="KW-0408">Iron</keyword>
<evidence type="ECO:0000256" key="4">
    <source>
        <dbReference type="PIRSR" id="PIRSR601519-1"/>
    </source>
</evidence>
<evidence type="ECO:0000256" key="5">
    <source>
        <dbReference type="RuleBase" id="RU361145"/>
    </source>
</evidence>
<gene>
    <name evidence="8" type="ORF">Cadr_000028564</name>
</gene>
<comment type="caution">
    <text evidence="8">The sequence shown here is derived from an EMBL/GenBank/DDBJ whole genome shotgun (WGS) entry which is preliminary data.</text>
</comment>
<feature type="domain" description="Ferritin-like diiron" evidence="7">
    <location>
        <begin position="1"/>
        <end position="60"/>
    </location>
</feature>
<evidence type="ECO:0000256" key="6">
    <source>
        <dbReference type="SAM" id="MobiDB-lite"/>
    </source>
</evidence>
<evidence type="ECO:0000313" key="9">
    <source>
        <dbReference type="Proteomes" id="UP000299084"/>
    </source>
</evidence>
<dbReference type="GO" id="GO:0044754">
    <property type="term" value="C:autolysosome"/>
    <property type="evidence" value="ECO:0007669"/>
    <property type="project" value="UniProtKB-SubCell"/>
</dbReference>
<protein>
    <recommendedName>
        <fullName evidence="5">Ferritin</fullName>
    </recommendedName>
</protein>
<dbReference type="PROSITE" id="PS50905">
    <property type="entry name" value="FERRITIN_LIKE"/>
    <property type="match status" value="1"/>
</dbReference>
<feature type="binding site" evidence="4">
    <location>
        <position position="8"/>
    </location>
    <ligand>
        <name>Fe cation</name>
        <dbReference type="ChEBI" id="CHEBI:24875"/>
        <label>1</label>
    </ligand>
</feature>
<keyword evidence="9" id="KW-1185">Reference proteome</keyword>
<dbReference type="SUPFAM" id="SSF47240">
    <property type="entry name" value="Ferritin-like"/>
    <property type="match status" value="1"/>
</dbReference>
<dbReference type="PANTHER" id="PTHR11431:SF47">
    <property type="entry name" value="FERRITIN LIGHT CHAIN"/>
    <property type="match status" value="1"/>
</dbReference>
<dbReference type="GO" id="GO:0006879">
    <property type="term" value="P:intracellular iron ion homeostasis"/>
    <property type="evidence" value="ECO:0007669"/>
    <property type="project" value="UniProtKB-KW"/>
</dbReference>
<keyword evidence="5" id="KW-0409">Iron storage</keyword>
<name>A0A5N4CHF6_CAMDR</name>
<evidence type="ECO:0000256" key="3">
    <source>
        <dbReference type="ARBA" id="ARBA00047045"/>
    </source>
</evidence>
<dbReference type="Gene3D" id="1.20.1260.10">
    <property type="match status" value="1"/>
</dbReference>
<reference evidence="8 9" key="1">
    <citation type="journal article" date="2019" name="Mol. Ecol. Resour.">
        <title>Improving Illumina assemblies with Hi-C and long reads: an example with the North African dromedary.</title>
        <authorList>
            <person name="Elbers J.P."/>
            <person name="Rogers M.F."/>
            <person name="Perelman P.L."/>
            <person name="Proskuryakova A.A."/>
            <person name="Serdyukova N.A."/>
            <person name="Johnson W.E."/>
            <person name="Horin P."/>
            <person name="Corander J."/>
            <person name="Murphy D."/>
            <person name="Burger P.A."/>
        </authorList>
    </citation>
    <scope>NUCLEOTIDE SEQUENCE [LARGE SCALE GENOMIC DNA]</scope>
    <source>
        <strain evidence="8">Drom800</strain>
        <tissue evidence="8">Blood</tissue>
    </source>
</reference>
<evidence type="ECO:0000256" key="1">
    <source>
        <dbReference type="ARBA" id="ARBA00044942"/>
    </source>
</evidence>
<dbReference type="GO" id="GO:0008199">
    <property type="term" value="F:ferric iron binding"/>
    <property type="evidence" value="ECO:0007669"/>
    <property type="project" value="InterPro"/>
</dbReference>
<evidence type="ECO:0000259" key="7">
    <source>
        <dbReference type="PROSITE" id="PS50905"/>
    </source>
</evidence>
<keyword evidence="4 5" id="KW-0479">Metal-binding</keyword>
<evidence type="ECO:0000256" key="2">
    <source>
        <dbReference type="ARBA" id="ARBA00045578"/>
    </source>
</evidence>
<accession>A0A5N4CHF6</accession>
<dbReference type="InterPro" id="IPR012347">
    <property type="entry name" value="Ferritin-like"/>
</dbReference>
<dbReference type="InterPro" id="IPR009040">
    <property type="entry name" value="Ferritin-like_diiron"/>
</dbReference>
<comment type="subcellular location">
    <subcellularLocation>
        <location evidence="1">Autolysosome</location>
    </subcellularLocation>
</comment>